<reference evidence="4 6" key="2">
    <citation type="submission" date="2018-11" db="EMBL/GenBank/DDBJ databases">
        <authorList>
            <consortium name="Pathogen Informatics"/>
        </authorList>
    </citation>
    <scope>NUCLEOTIDE SEQUENCE [LARGE SCALE GENOMIC DNA]</scope>
</reference>
<feature type="transmembrane region" description="Helical" evidence="2">
    <location>
        <begin position="310"/>
        <end position="328"/>
    </location>
</feature>
<dbReference type="InterPro" id="IPR036259">
    <property type="entry name" value="MFS_trans_sf"/>
</dbReference>
<dbReference type="WBParaSite" id="HDID_0000764401-mRNA-1">
    <property type="protein sequence ID" value="HDID_0000764401-mRNA-1"/>
    <property type="gene ID" value="HDID_0000764401"/>
</dbReference>
<feature type="transmembrane region" description="Helical" evidence="2">
    <location>
        <begin position="334"/>
        <end position="352"/>
    </location>
</feature>
<protein>
    <submittedName>
        <fullName evidence="8">MFS domain-containing protein</fullName>
    </submittedName>
</protein>
<feature type="transmembrane region" description="Helical" evidence="2">
    <location>
        <begin position="21"/>
        <end position="39"/>
    </location>
</feature>
<organism evidence="8">
    <name type="scientific">Hymenolepis diminuta</name>
    <name type="common">Rat tapeworm</name>
    <dbReference type="NCBI Taxonomy" id="6216"/>
    <lineage>
        <taxon>Eukaryota</taxon>
        <taxon>Metazoa</taxon>
        <taxon>Spiralia</taxon>
        <taxon>Lophotrochozoa</taxon>
        <taxon>Platyhelminthes</taxon>
        <taxon>Cestoda</taxon>
        <taxon>Eucestoda</taxon>
        <taxon>Cyclophyllidea</taxon>
        <taxon>Hymenolepididae</taxon>
        <taxon>Hymenolepis</taxon>
    </lineage>
</organism>
<feature type="transmembrane region" description="Helical" evidence="2">
    <location>
        <begin position="114"/>
        <end position="143"/>
    </location>
</feature>
<dbReference type="Pfam" id="PF07690">
    <property type="entry name" value="MFS_1"/>
    <property type="match status" value="1"/>
</dbReference>
<reference evidence="8" key="1">
    <citation type="submission" date="2017-02" db="UniProtKB">
        <authorList>
            <consortium name="WormBaseParasite"/>
        </authorList>
    </citation>
    <scope>IDENTIFICATION</scope>
</reference>
<dbReference type="EMBL" id="CABIJS010000077">
    <property type="protein sequence ID" value="VUZ42046.1"/>
    <property type="molecule type" value="Genomic_DNA"/>
</dbReference>
<dbReference type="Proteomes" id="UP000321570">
    <property type="component" value="Unassembled WGS sequence"/>
</dbReference>
<evidence type="ECO:0000313" key="7">
    <source>
        <dbReference type="Proteomes" id="UP000321570"/>
    </source>
</evidence>
<evidence type="ECO:0000256" key="1">
    <source>
        <dbReference type="ARBA" id="ARBA00004141"/>
    </source>
</evidence>
<dbReference type="Gene3D" id="1.20.1250.20">
    <property type="entry name" value="MFS general substrate transporter like domains"/>
    <property type="match status" value="2"/>
</dbReference>
<feature type="transmembrane region" description="Helical" evidence="2">
    <location>
        <begin position="404"/>
        <end position="426"/>
    </location>
</feature>
<keyword evidence="2" id="KW-0812">Transmembrane</keyword>
<dbReference type="GO" id="GO:0008028">
    <property type="term" value="F:monocarboxylic acid transmembrane transporter activity"/>
    <property type="evidence" value="ECO:0007669"/>
    <property type="project" value="TreeGrafter"/>
</dbReference>
<evidence type="ECO:0000259" key="3">
    <source>
        <dbReference type="PROSITE" id="PS50850"/>
    </source>
</evidence>
<dbReference type="InterPro" id="IPR020846">
    <property type="entry name" value="MFS_dom"/>
</dbReference>
<dbReference type="PROSITE" id="PS50850">
    <property type="entry name" value="MFS"/>
    <property type="match status" value="1"/>
</dbReference>
<evidence type="ECO:0000313" key="6">
    <source>
        <dbReference type="Proteomes" id="UP000274504"/>
    </source>
</evidence>
<feature type="transmembrane region" description="Helical" evidence="2">
    <location>
        <begin position="150"/>
        <end position="169"/>
    </location>
</feature>
<sequence>MVGRLSESLEHDTTKNYQDRGWAWVVMCGAFLVHFLTAGCEKAFSLWYIEILDEFGTNSATAASLGGFSAAVRLILAPITVILCAKFTIQYVVMAGGLLSCIGMIIAARTTSLWGLYAGFGIIYGFGLTLVFTPALVVCTVYFERRRATALSLSLAGAGFGAFCIPQLITYLLQLYGYRGAMLLMAGIALNYVVSGAIFFTPIEEKVNKPEDTEVNLHKSTSFVIRIKSKFVFLDLLRDGWFMLFISSFIFNMMGSGPVTTLILHFAEELGINVKVSVFLFAIEGGVQIFARSLSGLLFDQKVIKKYRGIFWCVNIILSALIVCLFAAANDFTALCILMGFRGLFLAIYISHQTLMTCDMYNKPKDSGLLPHAIGMTQLSKGIGILLGSMISGMLKDSTGGYRIAFLFLGLSQMFGATMALQAIIYRKHNCFCKTDEDNSVSRLSHRRQSQEALLANVVEPSDRYTVEFDGNEKGEIEILPEEVQKV</sequence>
<evidence type="ECO:0000256" key="2">
    <source>
        <dbReference type="SAM" id="Phobius"/>
    </source>
</evidence>
<reference evidence="5 7" key="3">
    <citation type="submission" date="2019-07" db="EMBL/GenBank/DDBJ databases">
        <authorList>
            <person name="Jastrzebski P J."/>
            <person name="Paukszto L."/>
            <person name="Jastrzebski P J."/>
        </authorList>
    </citation>
    <scope>NUCLEOTIDE SEQUENCE [LARGE SCALE GENOMIC DNA]</scope>
    <source>
        <strain evidence="5 7">WMS-il1</strain>
    </source>
</reference>
<feature type="transmembrane region" description="Helical" evidence="2">
    <location>
        <begin position="181"/>
        <end position="200"/>
    </location>
</feature>
<name>A0A0R3SR75_HYMDI</name>
<gene>
    <name evidence="4" type="ORF">HDID_LOCUS7642</name>
    <name evidence="5" type="ORF">WMSIL1_LOCUS2772</name>
</gene>
<dbReference type="CDD" id="cd17352">
    <property type="entry name" value="MFS_MCT_SLC16"/>
    <property type="match status" value="1"/>
</dbReference>
<feature type="domain" description="Major facilitator superfamily (MFS) profile" evidence="3">
    <location>
        <begin position="26"/>
        <end position="428"/>
    </location>
</feature>
<dbReference type="OrthoDB" id="6286464at2759"/>
<feature type="transmembrane region" description="Helical" evidence="2">
    <location>
        <begin position="278"/>
        <end position="298"/>
    </location>
</feature>
<dbReference type="AlphaFoldDB" id="A0A0R3SR75"/>
<dbReference type="PANTHER" id="PTHR11360">
    <property type="entry name" value="MONOCARBOXYLATE TRANSPORTER"/>
    <property type="match status" value="1"/>
</dbReference>
<evidence type="ECO:0000313" key="8">
    <source>
        <dbReference type="WBParaSite" id="HDID_0000764401-mRNA-1"/>
    </source>
</evidence>
<dbReference type="Proteomes" id="UP000274504">
    <property type="component" value="Unassembled WGS sequence"/>
</dbReference>
<keyword evidence="2" id="KW-0472">Membrane</keyword>
<dbReference type="InterPro" id="IPR011701">
    <property type="entry name" value="MFS"/>
</dbReference>
<evidence type="ECO:0000313" key="5">
    <source>
        <dbReference type="EMBL" id="VUZ42046.1"/>
    </source>
</evidence>
<feature type="transmembrane region" description="Helical" evidence="2">
    <location>
        <begin position="373"/>
        <end position="392"/>
    </location>
</feature>
<comment type="subcellular location">
    <subcellularLocation>
        <location evidence="1">Membrane</location>
        <topology evidence="1">Multi-pass membrane protein</topology>
    </subcellularLocation>
</comment>
<feature type="transmembrane region" description="Helical" evidence="2">
    <location>
        <begin position="59"/>
        <end position="84"/>
    </location>
</feature>
<dbReference type="PANTHER" id="PTHR11360:SF306">
    <property type="entry name" value="RE01051P"/>
    <property type="match status" value="1"/>
</dbReference>
<keyword evidence="7" id="KW-1185">Reference proteome</keyword>
<feature type="transmembrane region" description="Helical" evidence="2">
    <location>
        <begin position="240"/>
        <end position="266"/>
    </location>
</feature>
<dbReference type="EMBL" id="UYSG01010958">
    <property type="protein sequence ID" value="VDL59960.1"/>
    <property type="molecule type" value="Genomic_DNA"/>
</dbReference>
<dbReference type="GO" id="GO:0016020">
    <property type="term" value="C:membrane"/>
    <property type="evidence" value="ECO:0007669"/>
    <property type="project" value="UniProtKB-SubCell"/>
</dbReference>
<dbReference type="STRING" id="6216.A0A0R3SR75"/>
<dbReference type="SUPFAM" id="SSF103473">
    <property type="entry name" value="MFS general substrate transporter"/>
    <property type="match status" value="1"/>
</dbReference>
<evidence type="ECO:0000313" key="4">
    <source>
        <dbReference type="EMBL" id="VDL59960.1"/>
    </source>
</evidence>
<dbReference type="InterPro" id="IPR050327">
    <property type="entry name" value="Proton-linked_MCT"/>
</dbReference>
<feature type="transmembrane region" description="Helical" evidence="2">
    <location>
        <begin position="91"/>
        <end position="108"/>
    </location>
</feature>
<accession>A0A0R3SR75</accession>
<proteinExistence type="predicted"/>
<keyword evidence="2" id="KW-1133">Transmembrane helix</keyword>